<evidence type="ECO:0000313" key="12">
    <source>
        <dbReference type="EMBL" id="PXF48766.1"/>
    </source>
</evidence>
<dbReference type="STRING" id="448386.A0A2V3J2U0"/>
<dbReference type="OrthoDB" id="5977743at2759"/>
<keyword evidence="7 10" id="KW-0067">ATP-binding</keyword>
<evidence type="ECO:0000256" key="9">
    <source>
        <dbReference type="ARBA" id="ARBA00024626"/>
    </source>
</evidence>
<evidence type="ECO:0000256" key="5">
    <source>
        <dbReference type="ARBA" id="ARBA00022741"/>
    </source>
</evidence>
<comment type="pathway">
    <text evidence="1 10">Protein modification; protein neddylation.</text>
</comment>
<comment type="function">
    <text evidence="10">Catalytic subunit of the dimeric E1 enzyme, which activates NEDD8.</text>
</comment>
<dbReference type="GO" id="GO:0005634">
    <property type="term" value="C:nucleus"/>
    <property type="evidence" value="ECO:0007669"/>
    <property type="project" value="TreeGrafter"/>
</dbReference>
<comment type="similarity">
    <text evidence="2 10">Belongs to the ubiquitin-activating E1 family. UBA3 subfamily.</text>
</comment>
<feature type="domain" description="E2 binding" evidence="11">
    <location>
        <begin position="446"/>
        <end position="529"/>
    </location>
</feature>
<dbReference type="Gene3D" id="1.10.10.520">
    <property type="entry name" value="Ubiquitin activating enzymes (Uba3). Chain: B, domain 2"/>
    <property type="match status" value="1"/>
</dbReference>
<dbReference type="CDD" id="cd01488">
    <property type="entry name" value="Uba3_RUB"/>
    <property type="match status" value="1"/>
</dbReference>
<comment type="catalytic activity">
    <reaction evidence="9 10">
        <text>ATP + [NEDD8 protein] + [E1 NEDD8-activating enzyme]-L-cysteine = AMP + diphosphate + [E1 NEDD8-activating enzyme]-S-[NEDD8 protein]-yl-L-cysteine.</text>
        <dbReference type="EC" id="6.2.1.64"/>
    </reaction>
</comment>
<gene>
    <name evidence="12" type="ORF">BWQ96_01322</name>
</gene>
<dbReference type="Proteomes" id="UP000247409">
    <property type="component" value="Unassembled WGS sequence"/>
</dbReference>
<dbReference type="GO" id="GO:0019781">
    <property type="term" value="F:NEDD8 activating enzyme activity"/>
    <property type="evidence" value="ECO:0007669"/>
    <property type="project" value="UniProtKB-UniRule"/>
</dbReference>
<dbReference type="Pfam" id="PF00899">
    <property type="entry name" value="ThiF"/>
    <property type="match status" value="1"/>
</dbReference>
<dbReference type="InterPro" id="IPR035985">
    <property type="entry name" value="Ubiquitin-activating_enz"/>
</dbReference>
<evidence type="ECO:0000256" key="10">
    <source>
        <dbReference type="RuleBase" id="RU368009"/>
    </source>
</evidence>
<dbReference type="AlphaFoldDB" id="A0A2V3J2U0"/>
<sequence length="529" mass="59050">MFNKLCERVYDQRRAMSAEVPGSIPGGRMQAPVVKWYDISLPRRHSSVLFTFFVAFIDSLRLMFKCDRVPFYHLRVVKLHGVVSFFIMQLEEAVRDDVAEWRAGGPAWGGLDHLLRNAGPLSTDLNPEAADATQTFLRQHCKILIIGAGGLGCELLKDVALSGFRHINVIDLDTIDVSNLNRQFLFTEADIGKSKAHVAAQYINSRIPGCRVVPHHANIMSFDAQFYQQFNIVIAGLDSVEARRWLNAMLVSLVQFNPDGSVDRSSVIPLIDGGTEGFQGQARIIYPRFTSCFECTLSLFPPQQNYPFCTIANTPRLPEHCIEYAHVILWDKLKPFGDVKLNMDNAEHTKWLYETAKARSEHFGIQGVTLRLTQGVAKNIIPAVASTNAIVAAACANEALKMISAIAANMDNYMMYNGKSGVYTYTYKNEKKPDCPVCGTPQPKTFQVSPKDSLAEFLEQIAIDPDIRSKKPFLRSSTGKTIYASTSPLREATQSNLKKKLGELITSGTELTLADKDLPFIRTLIINYK</sequence>
<dbReference type="InterPro" id="IPR045886">
    <property type="entry name" value="ThiF/MoeB/HesA"/>
</dbReference>
<evidence type="ECO:0000256" key="3">
    <source>
        <dbReference type="ARBA" id="ARBA00015203"/>
    </source>
</evidence>
<evidence type="ECO:0000313" key="13">
    <source>
        <dbReference type="Proteomes" id="UP000247409"/>
    </source>
</evidence>
<dbReference type="EC" id="6.2.1.64" evidence="8 10"/>
<evidence type="ECO:0000256" key="8">
    <source>
        <dbReference type="ARBA" id="ARBA00023624"/>
    </source>
</evidence>
<dbReference type="InterPro" id="IPR023318">
    <property type="entry name" value="Ub_act_enz_dom_a_sf"/>
</dbReference>
<keyword evidence="5 10" id="KW-0547">Nucleotide-binding</keyword>
<evidence type="ECO:0000256" key="7">
    <source>
        <dbReference type="ARBA" id="ARBA00022840"/>
    </source>
</evidence>
<dbReference type="PANTHER" id="PTHR10953">
    <property type="entry name" value="UBIQUITIN-ACTIVATING ENZYME E1"/>
    <property type="match status" value="1"/>
</dbReference>
<dbReference type="EMBL" id="NBIV01000011">
    <property type="protein sequence ID" value="PXF48766.1"/>
    <property type="molecule type" value="Genomic_DNA"/>
</dbReference>
<reference evidence="12 13" key="1">
    <citation type="journal article" date="2018" name="Mol. Biol. Evol.">
        <title>Analysis of the draft genome of the red seaweed Gracilariopsis chorda provides insights into genome size evolution in Rhodophyta.</title>
        <authorList>
            <person name="Lee J."/>
            <person name="Yang E.C."/>
            <person name="Graf L."/>
            <person name="Yang J.H."/>
            <person name="Qiu H."/>
            <person name="Zel Zion U."/>
            <person name="Chan C.X."/>
            <person name="Stephens T.G."/>
            <person name="Weber A.P.M."/>
            <person name="Boo G.H."/>
            <person name="Boo S.M."/>
            <person name="Kim K.M."/>
            <person name="Shin Y."/>
            <person name="Jung M."/>
            <person name="Lee S.J."/>
            <person name="Yim H.S."/>
            <person name="Lee J.H."/>
            <person name="Bhattacharya D."/>
            <person name="Yoon H.S."/>
        </authorList>
    </citation>
    <scope>NUCLEOTIDE SEQUENCE [LARGE SCALE GENOMIC DNA]</scope>
    <source>
        <strain evidence="12 13">SKKU-2015</strain>
        <tissue evidence="12">Whole body</tissue>
    </source>
</reference>
<dbReference type="Gene3D" id="3.40.50.720">
    <property type="entry name" value="NAD(P)-binding Rossmann-like Domain"/>
    <property type="match status" value="1"/>
</dbReference>
<evidence type="ECO:0000256" key="2">
    <source>
        <dbReference type="ARBA" id="ARBA00006310"/>
    </source>
</evidence>
<protein>
    <recommendedName>
        <fullName evidence="3 10">NEDD8-activating enzyme E1 catalytic subunit</fullName>
        <ecNumber evidence="8 10">6.2.1.64</ecNumber>
    </recommendedName>
</protein>
<dbReference type="FunFam" id="1.10.10.520:FF:000001">
    <property type="entry name" value="NEDD8-activating enzyme E1 catalytic subunit"/>
    <property type="match status" value="1"/>
</dbReference>
<keyword evidence="6 10" id="KW-0833">Ubl conjugation pathway</keyword>
<dbReference type="PANTHER" id="PTHR10953:SF6">
    <property type="entry name" value="NEDD8-ACTIVATING ENZYME E1 CATALYTIC SUBUNIT"/>
    <property type="match status" value="1"/>
</dbReference>
<accession>A0A2V3J2U0</accession>
<dbReference type="GO" id="GO:0005737">
    <property type="term" value="C:cytoplasm"/>
    <property type="evidence" value="ECO:0007669"/>
    <property type="project" value="TreeGrafter"/>
</dbReference>
<evidence type="ECO:0000259" key="11">
    <source>
        <dbReference type="SMART" id="SM01181"/>
    </source>
</evidence>
<comment type="caution">
    <text evidence="12">The sequence shown here is derived from an EMBL/GenBank/DDBJ whole genome shotgun (WGS) entry which is preliminary data.</text>
</comment>
<dbReference type="InterPro" id="IPR030468">
    <property type="entry name" value="Uba3_N"/>
</dbReference>
<dbReference type="Gene3D" id="3.10.290.20">
    <property type="entry name" value="Ubiquitin-like 2 activating enzyme e1b. Chain: B, domain 3"/>
    <property type="match status" value="1"/>
</dbReference>
<dbReference type="SMART" id="SM01181">
    <property type="entry name" value="E2_bind"/>
    <property type="match status" value="1"/>
</dbReference>
<organism evidence="12 13">
    <name type="scientific">Gracilariopsis chorda</name>
    <dbReference type="NCBI Taxonomy" id="448386"/>
    <lineage>
        <taxon>Eukaryota</taxon>
        <taxon>Rhodophyta</taxon>
        <taxon>Florideophyceae</taxon>
        <taxon>Rhodymeniophycidae</taxon>
        <taxon>Gracilariales</taxon>
        <taxon>Gracilariaceae</taxon>
        <taxon>Gracilariopsis</taxon>
    </lineage>
</organism>
<dbReference type="InterPro" id="IPR014929">
    <property type="entry name" value="E2-binding"/>
</dbReference>
<dbReference type="InterPro" id="IPR000594">
    <property type="entry name" value="ThiF_NAD_FAD-bd"/>
</dbReference>
<evidence type="ECO:0000256" key="1">
    <source>
        <dbReference type="ARBA" id="ARBA00005032"/>
    </source>
</evidence>
<proteinExistence type="inferred from homology"/>
<dbReference type="UniPathway" id="UPA00885"/>
<name>A0A2V3J2U0_9FLOR</name>
<dbReference type="SUPFAM" id="SSF69572">
    <property type="entry name" value="Activating enzymes of the ubiquitin-like proteins"/>
    <property type="match status" value="1"/>
</dbReference>
<evidence type="ECO:0000256" key="6">
    <source>
        <dbReference type="ARBA" id="ARBA00022786"/>
    </source>
</evidence>
<evidence type="ECO:0000256" key="4">
    <source>
        <dbReference type="ARBA" id="ARBA00022598"/>
    </source>
</evidence>
<keyword evidence="4 10" id="KW-0436">Ligase</keyword>
<dbReference type="Pfam" id="PF08825">
    <property type="entry name" value="E2_bind"/>
    <property type="match status" value="1"/>
</dbReference>
<dbReference type="GO" id="GO:0045116">
    <property type="term" value="P:protein neddylation"/>
    <property type="evidence" value="ECO:0007669"/>
    <property type="project" value="UniProtKB-UniRule"/>
</dbReference>
<keyword evidence="13" id="KW-1185">Reference proteome</keyword>
<dbReference type="GO" id="GO:0005524">
    <property type="term" value="F:ATP binding"/>
    <property type="evidence" value="ECO:0007669"/>
    <property type="project" value="UniProtKB-UniRule"/>
</dbReference>